<gene>
    <name evidence="4" type="ORF">FN846DRAFT_773130</name>
</gene>
<organism evidence="4 5">
    <name type="scientific">Sphaerosporella brunnea</name>
    <dbReference type="NCBI Taxonomy" id="1250544"/>
    <lineage>
        <taxon>Eukaryota</taxon>
        <taxon>Fungi</taxon>
        <taxon>Dikarya</taxon>
        <taxon>Ascomycota</taxon>
        <taxon>Pezizomycotina</taxon>
        <taxon>Pezizomycetes</taxon>
        <taxon>Pezizales</taxon>
        <taxon>Pyronemataceae</taxon>
        <taxon>Sphaerosporella</taxon>
    </lineage>
</organism>
<dbReference type="EMBL" id="VXIS01000020">
    <property type="protein sequence ID" value="KAA8912772.1"/>
    <property type="molecule type" value="Genomic_DNA"/>
</dbReference>
<dbReference type="GO" id="GO:0035091">
    <property type="term" value="F:phosphatidylinositol binding"/>
    <property type="evidence" value="ECO:0007669"/>
    <property type="project" value="TreeGrafter"/>
</dbReference>
<dbReference type="PANTHER" id="PTHR22775:SF3">
    <property type="entry name" value="SORTING NEXIN-13"/>
    <property type="match status" value="1"/>
</dbReference>
<dbReference type="PANTHER" id="PTHR22775">
    <property type="entry name" value="SORTING NEXIN"/>
    <property type="match status" value="1"/>
</dbReference>
<feature type="region of interest" description="Disordered" evidence="2">
    <location>
        <begin position="227"/>
        <end position="268"/>
    </location>
</feature>
<name>A0A5J5F7M0_9PEZI</name>
<dbReference type="InParanoid" id="A0A5J5F7M0"/>
<evidence type="ECO:0000256" key="2">
    <source>
        <dbReference type="SAM" id="MobiDB-lite"/>
    </source>
</evidence>
<proteinExistence type="inferred from homology"/>
<evidence type="ECO:0000259" key="3">
    <source>
        <dbReference type="PROSITE" id="PS51207"/>
    </source>
</evidence>
<comment type="caution">
    <text evidence="4">The sequence shown here is derived from an EMBL/GenBank/DDBJ whole genome shotgun (WGS) entry which is preliminary data.</text>
</comment>
<dbReference type="PROSITE" id="PS51207">
    <property type="entry name" value="PXA"/>
    <property type="match status" value="1"/>
</dbReference>
<keyword evidence="5" id="KW-1185">Reference proteome</keyword>
<sequence>MSKPRSTSPQVTTEELDQRTLLLIRRVLCSHSPPTTPLEELLPALTSSTEIDVQLYAVIAIVVRDFILSWYSHISNDHAFIDEIIALIAHCTRALEERLRKVDLELLLLDEIPAILDAHVKDYRRAVERHETALAPHLSLSEIFRNYQPHPALTNSPESERLYLKLVSNGILAVLLPTEDLESNCERSLLREILGSMVFGNVLDKLSEPFTIYEIITTIVRQLRPDLAPIEPPPVTTRRGSVKPGGVRLTSPSPDSPPPPSPPAPPSNIERTLTIVGKTVGVLFSILSSLHQLLLSPLPQRPVKKRPLIRSALFSAVATVFNLRALQPWLPATLRLLAHPFSTRATKVGAIVDDLLISKLQPLLSSSKVVVDILKSARAALFPGNAMGPPRKYPSEKEKKRIRKVAEATLLDAVPKVVTNVWWKGLDRQEKAREVGRNWLDAFGDKDVNKVLVIRLLDLLVGRLLPELLESGGAEIRVQRTGMDLLPVVAEKEEVVYATV</sequence>
<comment type="similarity">
    <text evidence="1">Belongs to the sorting nexin family.</text>
</comment>
<reference evidence="4 5" key="1">
    <citation type="submission" date="2019-09" db="EMBL/GenBank/DDBJ databases">
        <title>Draft genome of the ectomycorrhizal ascomycete Sphaerosporella brunnea.</title>
        <authorList>
            <consortium name="DOE Joint Genome Institute"/>
            <person name="Benucci G.M."/>
            <person name="Marozzi G."/>
            <person name="Antonielli L."/>
            <person name="Sanchez S."/>
            <person name="Marco P."/>
            <person name="Wang X."/>
            <person name="Falini L.B."/>
            <person name="Barry K."/>
            <person name="Haridas S."/>
            <person name="Lipzen A."/>
            <person name="Labutti K."/>
            <person name="Grigoriev I.V."/>
            <person name="Murat C."/>
            <person name="Martin F."/>
            <person name="Albertini E."/>
            <person name="Donnini D."/>
            <person name="Bonito G."/>
        </authorList>
    </citation>
    <scope>NUCLEOTIDE SEQUENCE [LARGE SCALE GENOMIC DNA]</scope>
    <source>
        <strain evidence="4 5">Sb_GMNB300</strain>
    </source>
</reference>
<dbReference type="SMART" id="SM00313">
    <property type="entry name" value="PXA"/>
    <property type="match status" value="1"/>
</dbReference>
<dbReference type="OrthoDB" id="5582218at2759"/>
<feature type="domain" description="PXA" evidence="3">
    <location>
        <begin position="48"/>
        <end position="224"/>
    </location>
</feature>
<evidence type="ECO:0000313" key="5">
    <source>
        <dbReference type="Proteomes" id="UP000326924"/>
    </source>
</evidence>
<evidence type="ECO:0000313" key="4">
    <source>
        <dbReference type="EMBL" id="KAA8912772.1"/>
    </source>
</evidence>
<evidence type="ECO:0000256" key="1">
    <source>
        <dbReference type="ARBA" id="ARBA00010883"/>
    </source>
</evidence>
<accession>A0A5J5F7M0</accession>
<feature type="compositionally biased region" description="Pro residues" evidence="2">
    <location>
        <begin position="254"/>
        <end position="266"/>
    </location>
</feature>
<dbReference type="InterPro" id="IPR003114">
    <property type="entry name" value="Phox_assoc"/>
</dbReference>
<dbReference type="AlphaFoldDB" id="A0A5J5F7M0"/>
<dbReference type="Pfam" id="PF08628">
    <property type="entry name" value="Nexin_C"/>
    <property type="match status" value="1"/>
</dbReference>
<dbReference type="InterPro" id="IPR013937">
    <property type="entry name" value="Sorting_nexin_C"/>
</dbReference>
<dbReference type="Proteomes" id="UP000326924">
    <property type="component" value="Unassembled WGS sequence"/>
</dbReference>
<dbReference type="FunCoup" id="A0A5J5F7M0">
    <property type="interactions" value="30"/>
</dbReference>
<protein>
    <submittedName>
        <fullName evidence="4">PXA domain-containing protein</fullName>
    </submittedName>
</protein>
<dbReference type="Pfam" id="PF02194">
    <property type="entry name" value="PXA"/>
    <property type="match status" value="1"/>
</dbReference>